<proteinExistence type="predicted"/>
<dbReference type="SUPFAM" id="SSF56219">
    <property type="entry name" value="DNase I-like"/>
    <property type="match status" value="1"/>
</dbReference>
<accession>A0A9D1LIJ2</accession>
<dbReference type="EMBL" id="DVMT01000015">
    <property type="protein sequence ID" value="HIU39912.1"/>
    <property type="molecule type" value="Genomic_DNA"/>
</dbReference>
<comment type="caution">
    <text evidence="1">The sequence shown here is derived from an EMBL/GenBank/DDBJ whole genome shotgun (WGS) entry which is preliminary data.</text>
</comment>
<reference evidence="1" key="2">
    <citation type="journal article" date="2021" name="PeerJ">
        <title>Extensive microbial diversity within the chicken gut microbiome revealed by metagenomics and culture.</title>
        <authorList>
            <person name="Gilroy R."/>
            <person name="Ravi A."/>
            <person name="Getino M."/>
            <person name="Pursley I."/>
            <person name="Horton D.L."/>
            <person name="Alikhan N.F."/>
            <person name="Baker D."/>
            <person name="Gharbi K."/>
            <person name="Hall N."/>
            <person name="Watson M."/>
            <person name="Adriaenssens E.M."/>
            <person name="Foster-Nyarko E."/>
            <person name="Jarju S."/>
            <person name="Secka A."/>
            <person name="Antonio M."/>
            <person name="Oren A."/>
            <person name="Chaudhuri R.R."/>
            <person name="La Ragione R."/>
            <person name="Hildebrand F."/>
            <person name="Pallen M.J."/>
        </authorList>
    </citation>
    <scope>NUCLEOTIDE SEQUENCE</scope>
    <source>
        <strain evidence="1">CHK193-30670</strain>
    </source>
</reference>
<evidence type="ECO:0000313" key="1">
    <source>
        <dbReference type="EMBL" id="HIU39912.1"/>
    </source>
</evidence>
<dbReference type="Proteomes" id="UP000824074">
    <property type="component" value="Unassembled WGS sequence"/>
</dbReference>
<organism evidence="1 2">
    <name type="scientific">Candidatus Aphodocola excrementigallinarum</name>
    <dbReference type="NCBI Taxonomy" id="2840670"/>
    <lineage>
        <taxon>Bacteria</taxon>
        <taxon>Bacillati</taxon>
        <taxon>Bacillota</taxon>
        <taxon>Bacilli</taxon>
        <taxon>Candidatus Aphodocola</taxon>
    </lineage>
</organism>
<sequence length="166" mass="19340">MLVATFNMKNSYSPASPKNWIRRAEAAKELIQKRKLDVIGTQELTPRTKDYLEKRLEDYIFVGESRGSASISDEYNSILLKKEVFDLLDTKTYSLSNDINKKGGRFLLDFFPRICTVAHTLYEGHNYLIINTHLDNLFSYNRKLQLEVLSKIIRLEKDSKEDIIIM</sequence>
<dbReference type="InterPro" id="IPR036691">
    <property type="entry name" value="Endo/exonu/phosph_ase_sf"/>
</dbReference>
<reference evidence="1" key="1">
    <citation type="submission" date="2020-10" db="EMBL/GenBank/DDBJ databases">
        <authorList>
            <person name="Gilroy R."/>
        </authorList>
    </citation>
    <scope>NUCLEOTIDE SEQUENCE</scope>
    <source>
        <strain evidence="1">CHK193-30670</strain>
    </source>
</reference>
<protein>
    <recommendedName>
        <fullName evidence="3">Endonuclease/exonuclease/phosphatase domain-containing protein</fullName>
    </recommendedName>
</protein>
<dbReference type="Gene3D" id="3.60.10.10">
    <property type="entry name" value="Endonuclease/exonuclease/phosphatase"/>
    <property type="match status" value="1"/>
</dbReference>
<gene>
    <name evidence="1" type="ORF">IAB68_01240</name>
</gene>
<dbReference type="AlphaFoldDB" id="A0A9D1LIJ2"/>
<evidence type="ECO:0000313" key="2">
    <source>
        <dbReference type="Proteomes" id="UP000824074"/>
    </source>
</evidence>
<name>A0A9D1LIJ2_9FIRM</name>
<evidence type="ECO:0008006" key="3">
    <source>
        <dbReference type="Google" id="ProtNLM"/>
    </source>
</evidence>